<dbReference type="GO" id="GO:0000243">
    <property type="term" value="C:commitment complex"/>
    <property type="evidence" value="ECO:0007669"/>
    <property type="project" value="UniProtKB-ARBA"/>
</dbReference>
<evidence type="ECO:0000313" key="23">
    <source>
        <dbReference type="Proteomes" id="UP000044602"/>
    </source>
</evidence>
<feature type="compositionally biased region" description="Basic and acidic residues" evidence="19">
    <location>
        <begin position="225"/>
        <end position="235"/>
    </location>
</feature>
<dbReference type="Proteomes" id="UP000044602">
    <property type="component" value="Unassembled WGS sequence"/>
</dbReference>
<feature type="domain" description="CCHC-type" evidence="21">
    <location>
        <begin position="304"/>
        <end position="319"/>
    </location>
</feature>
<feature type="compositionally biased region" description="Basic and acidic residues" evidence="19">
    <location>
        <begin position="615"/>
        <end position="625"/>
    </location>
</feature>
<feature type="transmembrane region" description="Helical" evidence="20">
    <location>
        <begin position="1433"/>
        <end position="1454"/>
    </location>
</feature>
<evidence type="ECO:0000256" key="17">
    <source>
        <dbReference type="RuleBase" id="RU361240"/>
    </source>
</evidence>
<feature type="region of interest" description="Disordered" evidence="19">
    <location>
        <begin position="1480"/>
        <end position="1519"/>
    </location>
</feature>
<feature type="region of interest" description="Disordered" evidence="19">
    <location>
        <begin position="117"/>
        <end position="136"/>
    </location>
</feature>
<dbReference type="PANTHER" id="PTHR11208">
    <property type="entry name" value="RNA-BINDING PROTEIN RELATED"/>
    <property type="match status" value="1"/>
</dbReference>
<keyword evidence="20" id="KW-0472">Membrane</keyword>
<evidence type="ECO:0000256" key="18">
    <source>
        <dbReference type="SAM" id="Coils"/>
    </source>
</evidence>
<name>A0A0G4KW73_VERLO</name>
<feature type="region of interest" description="Disordered" evidence="19">
    <location>
        <begin position="218"/>
        <end position="241"/>
    </location>
</feature>
<feature type="transmembrane region" description="Helical" evidence="20">
    <location>
        <begin position="1338"/>
        <end position="1357"/>
    </location>
</feature>
<comment type="function">
    <text evidence="14">Necessary for the splicing of pre-mRNA. Has a role in the recognition of the branch site (5'-UACUAAC-3'), the pyrimidine tract and the 3'-splice site at the 3'-end of introns.</text>
</comment>
<keyword evidence="5 17" id="KW-0479">Metal-binding</keyword>
<keyword evidence="6" id="KW-0747">Spliceosome</keyword>
<organism evidence="22 23">
    <name type="scientific">Verticillium longisporum</name>
    <name type="common">Verticillium dahliae var. longisporum</name>
    <dbReference type="NCBI Taxonomy" id="100787"/>
    <lineage>
        <taxon>Eukaryota</taxon>
        <taxon>Fungi</taxon>
        <taxon>Dikarya</taxon>
        <taxon>Ascomycota</taxon>
        <taxon>Pezizomycotina</taxon>
        <taxon>Sordariomycetes</taxon>
        <taxon>Hypocreomycetidae</taxon>
        <taxon>Glomerellales</taxon>
        <taxon>Plectosphaerellaceae</taxon>
        <taxon>Verticillium</taxon>
    </lineage>
</organism>
<feature type="region of interest" description="Disordered" evidence="19">
    <location>
        <begin position="380"/>
        <end position="466"/>
    </location>
</feature>
<gene>
    <name evidence="22" type="ORF">BN1708_011037</name>
</gene>
<evidence type="ECO:0000256" key="15">
    <source>
        <dbReference type="PROSITE-ProRule" id="PRU00047"/>
    </source>
</evidence>
<dbReference type="Gene3D" id="4.10.60.10">
    <property type="entry name" value="Zinc finger, CCHC-type"/>
    <property type="match status" value="2"/>
</dbReference>
<dbReference type="EC" id="3.4.-.-" evidence="17"/>
<comment type="similarity">
    <text evidence="2">Belongs to the BBP/SF1 family.</text>
</comment>
<dbReference type="SMART" id="SM00343">
    <property type="entry name" value="ZnF_C2HC"/>
    <property type="match status" value="4"/>
</dbReference>
<evidence type="ECO:0000313" key="22">
    <source>
        <dbReference type="EMBL" id="CRK14034.1"/>
    </source>
</evidence>
<dbReference type="InterPro" id="IPR001878">
    <property type="entry name" value="Znf_CCHC"/>
</dbReference>
<comment type="subcellular location">
    <subcellularLocation>
        <location evidence="1">Nucleus</location>
    </subcellularLocation>
</comment>
<evidence type="ECO:0000256" key="11">
    <source>
        <dbReference type="ARBA" id="ARBA00022884"/>
    </source>
</evidence>
<feature type="compositionally biased region" description="Gly residues" evidence="19">
    <location>
        <begin position="434"/>
        <end position="445"/>
    </location>
</feature>
<feature type="region of interest" description="Disordered" evidence="19">
    <location>
        <begin position="1"/>
        <end position="75"/>
    </location>
</feature>
<evidence type="ECO:0000256" key="4">
    <source>
        <dbReference type="ARBA" id="ARBA00022670"/>
    </source>
</evidence>
<evidence type="ECO:0000256" key="20">
    <source>
        <dbReference type="SAM" id="Phobius"/>
    </source>
</evidence>
<feature type="region of interest" description="Disordered" evidence="19">
    <location>
        <begin position="608"/>
        <end position="631"/>
    </location>
</feature>
<feature type="compositionally biased region" description="Polar residues" evidence="19">
    <location>
        <begin position="1"/>
        <end position="14"/>
    </location>
</feature>
<dbReference type="EMBL" id="CVQH01005224">
    <property type="protein sequence ID" value="CRK14034.1"/>
    <property type="molecule type" value="Genomic_DNA"/>
</dbReference>
<evidence type="ECO:0000256" key="6">
    <source>
        <dbReference type="ARBA" id="ARBA00022728"/>
    </source>
</evidence>
<dbReference type="InterPro" id="IPR053976">
    <property type="entry name" value="PFF1_TM"/>
</dbReference>
<evidence type="ECO:0000256" key="14">
    <source>
        <dbReference type="ARBA" id="ARBA00053279"/>
    </source>
</evidence>
<dbReference type="GO" id="GO:0006508">
    <property type="term" value="P:proteolysis"/>
    <property type="evidence" value="ECO:0007669"/>
    <property type="project" value="UniProtKB-KW"/>
</dbReference>
<dbReference type="Gene3D" id="3.30.1370.10">
    <property type="entry name" value="K Homology domain, type 1"/>
    <property type="match status" value="2"/>
</dbReference>
<feature type="region of interest" description="Disordered" evidence="19">
    <location>
        <begin position="346"/>
        <end position="367"/>
    </location>
</feature>
<keyword evidence="18" id="KW-0175">Coiled coil</keyword>
<dbReference type="GO" id="GO:0048024">
    <property type="term" value="P:regulation of mRNA splicing, via spliceosome"/>
    <property type="evidence" value="ECO:0007669"/>
    <property type="project" value="TreeGrafter"/>
</dbReference>
<dbReference type="GO" id="GO:0003729">
    <property type="term" value="F:mRNA binding"/>
    <property type="evidence" value="ECO:0007669"/>
    <property type="project" value="TreeGrafter"/>
</dbReference>
<dbReference type="InterPro" id="IPR007484">
    <property type="entry name" value="Peptidase_M28"/>
</dbReference>
<feature type="domain" description="CCHC-type" evidence="21">
    <location>
        <begin position="329"/>
        <end position="344"/>
    </location>
</feature>
<keyword evidence="20" id="KW-1133">Transmembrane helix</keyword>
<dbReference type="GO" id="GO:0008270">
    <property type="term" value="F:zinc ion binding"/>
    <property type="evidence" value="ECO:0007669"/>
    <property type="project" value="UniProtKB-KW"/>
</dbReference>
<dbReference type="Gene3D" id="3.40.630.10">
    <property type="entry name" value="Zn peptidases"/>
    <property type="match status" value="1"/>
</dbReference>
<feature type="region of interest" description="Disordered" evidence="19">
    <location>
        <begin position="507"/>
        <end position="527"/>
    </location>
</feature>
<dbReference type="Gene3D" id="6.10.140.1790">
    <property type="match status" value="2"/>
</dbReference>
<evidence type="ECO:0000256" key="10">
    <source>
        <dbReference type="ARBA" id="ARBA00022833"/>
    </source>
</evidence>
<dbReference type="InterPro" id="IPR036612">
    <property type="entry name" value="KH_dom_type_1_sf"/>
</dbReference>
<feature type="transmembrane region" description="Helical" evidence="20">
    <location>
        <begin position="1595"/>
        <end position="1616"/>
    </location>
</feature>
<feature type="transmembrane region" description="Helical" evidence="20">
    <location>
        <begin position="1622"/>
        <end position="1644"/>
    </location>
</feature>
<dbReference type="GO" id="GO:0008233">
    <property type="term" value="F:peptidase activity"/>
    <property type="evidence" value="ECO:0007669"/>
    <property type="project" value="UniProtKB-KW"/>
</dbReference>
<evidence type="ECO:0000256" key="7">
    <source>
        <dbReference type="ARBA" id="ARBA00022737"/>
    </source>
</evidence>
<dbReference type="InterPro" id="IPR048024">
    <property type="entry name" value="Fxna-like_M28_dom"/>
</dbReference>
<dbReference type="Pfam" id="PF04389">
    <property type="entry name" value="Peptidase_M28"/>
    <property type="match status" value="1"/>
</dbReference>
<feature type="transmembrane region" description="Helical" evidence="20">
    <location>
        <begin position="1402"/>
        <end position="1421"/>
    </location>
</feature>
<dbReference type="InterPro" id="IPR036875">
    <property type="entry name" value="Znf_CCHC_sf"/>
</dbReference>
<evidence type="ECO:0000256" key="8">
    <source>
        <dbReference type="ARBA" id="ARBA00022771"/>
    </source>
</evidence>
<evidence type="ECO:0000259" key="21">
    <source>
        <dbReference type="PROSITE" id="PS50158"/>
    </source>
</evidence>
<feature type="coiled-coil region" evidence="18">
    <location>
        <begin position="640"/>
        <end position="692"/>
    </location>
</feature>
<feature type="transmembrane region" description="Helical" evidence="20">
    <location>
        <begin position="1281"/>
        <end position="1303"/>
    </location>
</feature>
<sequence length="1891" mass="207993">MSWRNQGITGSNNIPLGKRRFGDDEEDGGGGGRDRAPAVGGAELKRGRSPEPRTDADGPRRRKKRNRWGDASENKAAGLMGLPTAIMANMTSEQLEAYTLHLRIEEISQKLRIDDVVPADGDRSPSPAPQYDNHGRRINTREYRYRKKLEDERHKLIEKAMKTIPNYHPPQDYRRPTKTQEKVYVPVNDYPEINFIGLLIGPRGNTLKKMENESGAKIAIRGKGSVKEGKGRSDAAHSSNQEEDLHCLIMADTEEKVNKAKKLIHNVIETAASIPEGQNELKRNQLRELAALNGTLRDDENQACQNCGQIGHRKYDCPEKQNYTASIICRVCGNAGHMARDCPDRQRGASWRNDGAGPRPAGRIDGGDAVDREYEQLMQELGGGPADGAPPARIEAGPGSYNNDQRGGDVKPWQRGPTGGPAPWRSRNESNQDGGSGGGGGGGTDADGPRRRKKRNRWGDASENKAAGLMGLPTAIMANMTSEQLEAYTLHLRIEEISQKLRIDDVVPADGDRSPSPAPQYDNHGRRINTREYRYRKKLEDERHKLIEKAMKTIPNYHPPQDYRRPTKTQEKVYVPVNDYPEINFIGLLIGPRGNTLKKMENESGAKIAIRGKGSVKEGKGRSDAAHSSNQEEDLHCLIMADTEEKVNKAKKLIHNVIETAASIPEGQNELKRNQLRELAALNGTLRDDENQACQNCGQIGHRKYDCPEKQNYTASIICRVCGNAGHMARDCPDRQRGASWRNDGAGPRPAGRIDGGDAVDREYEQLMQELGGGPADGAPPARIEAGPGSYNNDQRAMELGPPRPPLSLPLPISTVPSTSSPSALSARPYPVVSASSFFGLPPNTIHAPGSLPSVHRLTPAMKCHNPFGFRVGPVTFWTIIIYLALLVPLLWIHETVPPAPSSPTPTPGINLTEAWHDLTTITKHYHPYNSRDNERVGDYILERIATILDRNDVNWTLEKTGAVQGTKTIAPKRNADATLELSSRSSSAPSVTVFDDNLANVTWATDIGMLGDHTAGVGTYFEGTNKLVYIRGTEDEEGEWWKSGKNDVRVIGKGGVLVNAHYDSVASGYGATDDGMGCVSILQILNYFTTQGRQPKRGLLLLFNNGEEDGLLGAKAFANSPLFSFPTTFVNLEGAGAGGRAVLFRSSDEQVTKAYQKAPHPFGLVVASDGFSMGLVKSQTDFVVWDDIFGQRGLDIAFYRPRPRYHTDQDDTRHASPASLWHMLSNSIAAVKSLSDNTHTFSGQRSDGDRRKVPSGSHASKGVWFDMFGKGFAVFGLRGLFAWSLTLLIVSPLILAVIVFILNRHDKLYFFSRKINVHNEGSEDPVSIGGFRGFTRFPIAVGFSGALTLASAFLLTKINPMIVYSSEYAVWGMMLSLFYVSLWMTLKGSSAVRPSALQRGYIHIWLFIVSWGLLIVVAVTEDRLRIASGYPVVFLHSALFLSTVISFLELFGLTKKHDYARRAHDDHQVRDRISELPHDDALIAPGTPNDEAEDSDGDDSEHEPTETTPLRAGGDSRVRSTFGTAYRSVFTRKSSPDKHKPFDNEQPWSGRLPGWTWILQFLLLAPINVILWGQIGLFAVAATQAGGADGGSVLTTYLIIAVLSIVILVPLAPFIHRVHYYVPTILFAAFAGTLIYNLIAFPFSANNRYKIYFVQEIDVSDGSTKVSLTGLDKYVHSVIGELPSTSGKVITCTDSNARSGLVDCSYDGSAVPPLLHDGLDNGTVTVINKRYQHLVSVNITRSDDSKNRATLSINAADSKVCTVIFDQPVSNFAIRGSEGLDSRLGQYPDAGVGSLRLFRRDWTSPWVVDVEWNDEHKADEVALETDKPVDKDTVEELRKRAGISGTIKCHYSDANAPETIPAFRECLQYSPDWAAFSKADVGLVRAVKRF</sequence>
<dbReference type="PROSITE" id="PS50158">
    <property type="entry name" value="ZF_CCHC"/>
    <property type="match status" value="4"/>
</dbReference>
<dbReference type="InterPro" id="IPR055256">
    <property type="entry name" value="KH_1_KHDC4/BBP-like"/>
</dbReference>
<keyword evidence="9 17" id="KW-0378">Hydrolase</keyword>
<dbReference type="FunFam" id="3.30.1370.10:FF:000024">
    <property type="entry name" value="Branchpoint-bridging protein-like protein"/>
    <property type="match status" value="2"/>
</dbReference>
<dbReference type="SUPFAM" id="SSF53187">
    <property type="entry name" value="Zn-dependent exopeptidases"/>
    <property type="match status" value="1"/>
</dbReference>
<dbReference type="PROSITE" id="PS50084">
    <property type="entry name" value="KH_TYPE_1"/>
    <property type="match status" value="2"/>
</dbReference>
<keyword evidence="13" id="KW-0539">Nucleus</keyword>
<dbReference type="InterPro" id="IPR032570">
    <property type="entry name" value="SF1-HH"/>
</dbReference>
<feature type="domain" description="CCHC-type" evidence="21">
    <location>
        <begin position="694"/>
        <end position="709"/>
    </location>
</feature>
<feature type="domain" description="CCHC-type" evidence="21">
    <location>
        <begin position="719"/>
        <end position="734"/>
    </location>
</feature>
<evidence type="ECO:0000256" key="13">
    <source>
        <dbReference type="ARBA" id="ARBA00023242"/>
    </source>
</evidence>
<keyword evidence="4 17" id="KW-0645">Protease</keyword>
<keyword evidence="23" id="KW-1185">Reference proteome</keyword>
<evidence type="ECO:0000256" key="2">
    <source>
        <dbReference type="ARBA" id="ARBA00010382"/>
    </source>
</evidence>
<evidence type="ECO:0000256" key="12">
    <source>
        <dbReference type="ARBA" id="ARBA00023187"/>
    </source>
</evidence>
<feature type="transmembrane region" description="Helical" evidence="20">
    <location>
        <begin position="1369"/>
        <end position="1387"/>
    </location>
</feature>
<dbReference type="Pfam" id="PF22675">
    <property type="entry name" value="KH-I_KHDC4-BBP"/>
    <property type="match status" value="2"/>
</dbReference>
<evidence type="ECO:0000256" key="5">
    <source>
        <dbReference type="ARBA" id="ARBA00022723"/>
    </source>
</evidence>
<dbReference type="SUPFAM" id="SSF57756">
    <property type="entry name" value="Retrovirus zinc finger-like domains"/>
    <property type="match status" value="2"/>
</dbReference>
<keyword evidence="3" id="KW-0507">mRNA processing</keyword>
<keyword evidence="12" id="KW-0508">mRNA splicing</keyword>
<feature type="coiled-coil region" evidence="18">
    <location>
        <begin position="250"/>
        <end position="302"/>
    </location>
</feature>
<feature type="compositionally biased region" description="Acidic residues" evidence="19">
    <location>
        <begin position="1491"/>
        <end position="1502"/>
    </location>
</feature>
<feature type="transmembrane region" description="Helical" evidence="20">
    <location>
        <begin position="875"/>
        <end position="893"/>
    </location>
</feature>
<dbReference type="PANTHER" id="PTHR11208:SF45">
    <property type="entry name" value="SPLICING FACTOR 1"/>
    <property type="match status" value="1"/>
</dbReference>
<dbReference type="Pfam" id="PF00098">
    <property type="entry name" value="zf-CCHC"/>
    <property type="match status" value="4"/>
</dbReference>
<dbReference type="FunFam" id="4.10.60.10:FF:000030">
    <property type="entry name" value="Branchpoint-bridging protein"/>
    <property type="match status" value="2"/>
</dbReference>
<keyword evidence="7" id="KW-0677">Repeat</keyword>
<dbReference type="SMART" id="SM00322">
    <property type="entry name" value="KH"/>
    <property type="match status" value="2"/>
</dbReference>
<comment type="similarity">
    <text evidence="17">Belongs to the peptidase M28 family.</text>
</comment>
<evidence type="ECO:0000256" key="1">
    <source>
        <dbReference type="ARBA" id="ARBA00004123"/>
    </source>
</evidence>
<accession>A0A0G4KW73</accession>
<evidence type="ECO:0000256" key="3">
    <source>
        <dbReference type="ARBA" id="ARBA00022664"/>
    </source>
</evidence>
<evidence type="ECO:0000256" key="19">
    <source>
        <dbReference type="SAM" id="MobiDB-lite"/>
    </source>
</evidence>
<dbReference type="InterPro" id="IPR047086">
    <property type="entry name" value="SF1-HH_sf"/>
</dbReference>
<evidence type="ECO:0000256" key="16">
    <source>
        <dbReference type="PROSITE-ProRule" id="PRU00117"/>
    </source>
</evidence>
<feature type="compositionally biased region" description="Basic and acidic residues" evidence="19">
    <location>
        <begin position="43"/>
        <end position="59"/>
    </location>
</feature>
<evidence type="ECO:0000256" key="9">
    <source>
        <dbReference type="ARBA" id="ARBA00022801"/>
    </source>
</evidence>
<keyword evidence="10 17" id="KW-0862">Zinc</keyword>
<dbReference type="Pfam" id="PF22250">
    <property type="entry name" value="PFF1_C"/>
    <property type="match status" value="1"/>
</dbReference>
<dbReference type="Pfam" id="PF22251">
    <property type="entry name" value="PFF1_TM"/>
    <property type="match status" value="1"/>
</dbReference>
<reference evidence="22 23" key="1">
    <citation type="submission" date="2015-05" db="EMBL/GenBank/DDBJ databases">
        <authorList>
            <person name="Wang D.B."/>
            <person name="Wang M."/>
        </authorList>
    </citation>
    <scope>NUCLEOTIDE SEQUENCE [LARGE SCALE GENOMIC DNA]</scope>
    <source>
        <strain evidence="22">VL1</strain>
    </source>
</reference>
<feature type="transmembrane region" description="Helical" evidence="20">
    <location>
        <begin position="1558"/>
        <end position="1583"/>
    </location>
</feature>
<dbReference type="InterPro" id="IPR053975">
    <property type="entry name" value="PFF1_C"/>
</dbReference>
<keyword evidence="8 15" id="KW-0863">Zinc-finger</keyword>
<dbReference type="Pfam" id="PF16275">
    <property type="entry name" value="SF1-HH"/>
    <property type="match status" value="2"/>
</dbReference>
<proteinExistence type="inferred from homology"/>
<dbReference type="CDD" id="cd03875">
    <property type="entry name" value="M28_Fxna_like"/>
    <property type="match status" value="1"/>
</dbReference>
<feature type="region of interest" description="Disordered" evidence="19">
    <location>
        <begin position="736"/>
        <end position="757"/>
    </location>
</feature>
<dbReference type="STRING" id="100787.A0A0G4KW73"/>
<dbReference type="GO" id="GO:0005829">
    <property type="term" value="C:cytosol"/>
    <property type="evidence" value="ECO:0007669"/>
    <property type="project" value="UniProtKB-ARBA"/>
</dbReference>
<keyword evidence="11 16" id="KW-0694">RNA-binding</keyword>
<dbReference type="InterPro" id="IPR004087">
    <property type="entry name" value="KH_dom"/>
</dbReference>
<keyword evidence="20" id="KW-0812">Transmembrane</keyword>
<dbReference type="InterPro" id="IPR045071">
    <property type="entry name" value="BBP-like"/>
</dbReference>
<dbReference type="CDD" id="cd02395">
    <property type="entry name" value="KH-I_BBP"/>
    <property type="match status" value="2"/>
</dbReference>
<dbReference type="GO" id="GO:0000398">
    <property type="term" value="P:mRNA splicing, via spliceosome"/>
    <property type="evidence" value="ECO:0007669"/>
    <property type="project" value="UniProtKB-ARBA"/>
</dbReference>
<protein>
    <recommendedName>
        <fullName evidence="17">Peptide hydrolase</fullName>
        <ecNumber evidence="17">3.4.-.-</ecNumber>
    </recommendedName>
</protein>
<dbReference type="SUPFAM" id="SSF54791">
    <property type="entry name" value="Eukaryotic type KH-domain (KH-domain type I)"/>
    <property type="match status" value="2"/>
</dbReference>